<dbReference type="STRING" id="32002.BVK87_16465"/>
<sequence length="168" mass="17219">MLASDVDGILAAQALAYPEFLLESADFFLNRLALAPAHCWVAQAAAPSAGGASLLGYLVSYPWDAGLPPALDVALQSLPAGADHWFLHDCAVVPAAQGLGVGQALVRAASACALDNGLGRASLVSLGSATGYWRRHGYSPMDPASAGLAEKLAGYGPQALYMSRALPL</sequence>
<dbReference type="PROSITE" id="PS51186">
    <property type="entry name" value="GNAT"/>
    <property type="match status" value="1"/>
</dbReference>
<dbReference type="Gene3D" id="3.40.630.30">
    <property type="match status" value="1"/>
</dbReference>
<dbReference type="InterPro" id="IPR016181">
    <property type="entry name" value="Acyl_CoA_acyltransferase"/>
</dbReference>
<dbReference type="SUPFAM" id="SSF55729">
    <property type="entry name" value="Acyl-CoA N-acyltransferases (Nat)"/>
    <property type="match status" value="1"/>
</dbReference>
<keyword evidence="2" id="KW-0808">Transferase</keyword>
<evidence type="ECO:0000313" key="3">
    <source>
        <dbReference type="EMBL" id="XAN15808.1"/>
    </source>
</evidence>
<dbReference type="GO" id="GO:0016747">
    <property type="term" value="F:acyltransferase activity, transferring groups other than amino-acyl groups"/>
    <property type="evidence" value="ECO:0007669"/>
    <property type="project" value="InterPro"/>
</dbReference>
<evidence type="ECO:0000259" key="1">
    <source>
        <dbReference type="PROSITE" id="PS51186"/>
    </source>
</evidence>
<feature type="domain" description="N-acetyltransferase" evidence="1">
    <location>
        <begin position="1"/>
        <end position="167"/>
    </location>
</feature>
<proteinExistence type="predicted"/>
<gene>
    <name evidence="3" type="ORF">AAIK43_31210</name>
    <name evidence="2" type="ORF">FOC81_24555</name>
</gene>
<dbReference type="RefSeq" id="WP_062681233.1">
    <property type="nucleotide sequence ID" value="NZ_CADIJN010000042.1"/>
</dbReference>
<dbReference type="Pfam" id="PF00583">
    <property type="entry name" value="Acetyltransf_1"/>
    <property type="match status" value="1"/>
</dbReference>
<evidence type="ECO:0000313" key="5">
    <source>
        <dbReference type="Proteomes" id="UP001446337"/>
    </source>
</evidence>
<keyword evidence="5" id="KW-1185">Reference proteome</keyword>
<dbReference type="CDD" id="cd04301">
    <property type="entry name" value="NAT_SF"/>
    <property type="match status" value="1"/>
</dbReference>
<evidence type="ECO:0000313" key="2">
    <source>
        <dbReference type="EMBL" id="QKQ49697.1"/>
    </source>
</evidence>
<reference evidence="2 4" key="1">
    <citation type="submission" date="2020-05" db="EMBL/GenBank/DDBJ databases">
        <title>FDA dAtabase for Regulatory Grade micrObial Sequences (FDA-ARGOS): Supporting development and validation of Infectious Disease Dx tests.</title>
        <authorList>
            <person name="Sproer C."/>
            <person name="Gronow S."/>
            <person name="Severitt S."/>
            <person name="Schroder I."/>
            <person name="Tallon L."/>
            <person name="Sadzewicz L."/>
            <person name="Zhao X."/>
            <person name="Vavikolanu K."/>
            <person name="Mehta A."/>
            <person name="Aluvathingal J."/>
            <person name="Nadendla S."/>
            <person name="Myers T."/>
            <person name="Yan Y."/>
            <person name="Sichtig H."/>
        </authorList>
    </citation>
    <scope>NUCLEOTIDE SEQUENCE [LARGE SCALE GENOMIC DNA]</scope>
    <source>
        <strain evidence="2 4">FDAARGOS_787</strain>
    </source>
</reference>
<dbReference type="GeneID" id="92842546"/>
<dbReference type="EMBL" id="CP154792">
    <property type="protein sequence ID" value="XAN15808.1"/>
    <property type="molecule type" value="Genomic_DNA"/>
</dbReference>
<reference evidence="3 5" key="2">
    <citation type="submission" date="2024-05" db="EMBL/GenBank/DDBJ databases">
        <title>Achromobacter denitrificans. BP1, complete genome.</title>
        <authorList>
            <person name="Zhang B."/>
        </authorList>
    </citation>
    <scope>NUCLEOTIDE SEQUENCE [LARGE SCALE GENOMIC DNA]</scope>
    <source>
        <strain evidence="3 5">BP1</strain>
    </source>
</reference>
<accession>A0A3R9G3V9</accession>
<dbReference type="OrthoDB" id="359414at2"/>
<dbReference type="InterPro" id="IPR000182">
    <property type="entry name" value="GNAT_dom"/>
</dbReference>
<name>A0A3R9G3V9_ACHDE</name>
<dbReference type="Proteomes" id="UP000509782">
    <property type="component" value="Chromosome"/>
</dbReference>
<organism evidence="2 4">
    <name type="scientific">Achromobacter denitrificans</name>
    <name type="common">Alcaligenes denitrificans</name>
    <dbReference type="NCBI Taxonomy" id="32002"/>
    <lineage>
        <taxon>Bacteria</taxon>
        <taxon>Pseudomonadati</taxon>
        <taxon>Pseudomonadota</taxon>
        <taxon>Betaproteobacteria</taxon>
        <taxon>Burkholderiales</taxon>
        <taxon>Alcaligenaceae</taxon>
        <taxon>Achromobacter</taxon>
    </lineage>
</organism>
<evidence type="ECO:0000313" key="4">
    <source>
        <dbReference type="Proteomes" id="UP000509782"/>
    </source>
</evidence>
<dbReference type="EMBL" id="CP054569">
    <property type="protein sequence ID" value="QKQ49697.1"/>
    <property type="molecule type" value="Genomic_DNA"/>
</dbReference>
<dbReference type="AlphaFoldDB" id="A0A3R9G3V9"/>
<dbReference type="Proteomes" id="UP001446337">
    <property type="component" value="Chromosome"/>
</dbReference>
<protein>
    <submittedName>
        <fullName evidence="2">GNAT family N-acetyltransferase</fullName>
    </submittedName>
</protein>